<feature type="domain" description="DUF1088" evidence="1">
    <location>
        <begin position="47"/>
        <end position="78"/>
    </location>
</feature>
<sequence length="115" mass="12699">MRCLEEAQVVPRALPSSGDAQAPDLGSDLRRQALIFHATIKRPSKPAFFRLDSWEDDSRRRRRLVLNPFGTSHPEAVLCYDPLPNKAATAEGDNSVTAEQTNTLNSVIEANALNL</sequence>
<keyword evidence="3" id="KW-1185">Reference proteome</keyword>
<dbReference type="Proteomes" id="UP000281553">
    <property type="component" value="Unassembled WGS sequence"/>
</dbReference>
<gene>
    <name evidence="2" type="ORF">DILT_LOCUS1597</name>
</gene>
<name>A0A3P6QBY6_DIBLA</name>
<dbReference type="Pfam" id="PF06469">
    <property type="entry name" value="DUF1088"/>
    <property type="match status" value="1"/>
</dbReference>
<evidence type="ECO:0000313" key="3">
    <source>
        <dbReference type="Proteomes" id="UP000281553"/>
    </source>
</evidence>
<accession>A0A3P6QBY6</accession>
<dbReference type="EMBL" id="UYRU01011821">
    <property type="protein sequence ID" value="VDK47392.1"/>
    <property type="molecule type" value="Genomic_DNA"/>
</dbReference>
<evidence type="ECO:0000259" key="1">
    <source>
        <dbReference type="Pfam" id="PF06469"/>
    </source>
</evidence>
<evidence type="ECO:0000313" key="2">
    <source>
        <dbReference type="EMBL" id="VDK47392.1"/>
    </source>
</evidence>
<proteinExistence type="predicted"/>
<dbReference type="InterPro" id="IPR010508">
    <property type="entry name" value="NBEA-like_DUF1088"/>
</dbReference>
<dbReference type="AlphaFoldDB" id="A0A3P6QBY6"/>
<reference evidence="2 3" key="1">
    <citation type="submission" date="2018-11" db="EMBL/GenBank/DDBJ databases">
        <authorList>
            <consortium name="Pathogen Informatics"/>
        </authorList>
    </citation>
    <scope>NUCLEOTIDE SEQUENCE [LARGE SCALE GENOMIC DNA]</scope>
</reference>
<protein>
    <recommendedName>
        <fullName evidence="1">DUF1088 domain-containing protein</fullName>
    </recommendedName>
</protein>
<organism evidence="2 3">
    <name type="scientific">Dibothriocephalus latus</name>
    <name type="common">Fish tapeworm</name>
    <name type="synonym">Diphyllobothrium latum</name>
    <dbReference type="NCBI Taxonomy" id="60516"/>
    <lineage>
        <taxon>Eukaryota</taxon>
        <taxon>Metazoa</taxon>
        <taxon>Spiralia</taxon>
        <taxon>Lophotrochozoa</taxon>
        <taxon>Platyhelminthes</taxon>
        <taxon>Cestoda</taxon>
        <taxon>Eucestoda</taxon>
        <taxon>Diphyllobothriidea</taxon>
        <taxon>Diphyllobothriidae</taxon>
        <taxon>Dibothriocephalus</taxon>
    </lineage>
</organism>
<feature type="non-terminal residue" evidence="2">
    <location>
        <position position="115"/>
    </location>
</feature>